<evidence type="ECO:0000256" key="1">
    <source>
        <dbReference type="ARBA" id="ARBA00004141"/>
    </source>
</evidence>
<proteinExistence type="inferred from homology"/>
<dbReference type="PANTHER" id="PTHR11629:SF112">
    <property type="entry name" value="V-TYPE PROTON ATPASE SUBUNIT A3"/>
    <property type="match status" value="1"/>
</dbReference>
<dbReference type="InterPro" id="IPR002490">
    <property type="entry name" value="V-ATPase_116kDa_su"/>
</dbReference>
<feature type="transmembrane region" description="Helical" evidence="8">
    <location>
        <begin position="175"/>
        <end position="196"/>
    </location>
</feature>
<comment type="similarity">
    <text evidence="2 8">Belongs to the V-ATPase 116 kDa subunit family.</text>
</comment>
<dbReference type="EMBL" id="JABEZZ010000002">
    <property type="protein sequence ID" value="MBA0579798.1"/>
    <property type="molecule type" value="Genomic_DNA"/>
</dbReference>
<feature type="non-terminal residue" evidence="9">
    <location>
        <position position="1"/>
    </location>
</feature>
<comment type="function">
    <text evidence="8">Essential component of the vacuolar proton pump (V-ATPase), a multimeric enzyme that catalyzes the translocation of protons across the membranes. Required for assembly and activity of the V-ATPase.</text>
</comment>
<name>A0A7J8NS76_GOSRA</name>
<dbReference type="Proteomes" id="UP000593578">
    <property type="component" value="Unassembled WGS sequence"/>
</dbReference>
<feature type="transmembrane region" description="Helical" evidence="8">
    <location>
        <begin position="202"/>
        <end position="226"/>
    </location>
</feature>
<keyword evidence="8" id="KW-0375">Hydrogen ion transport</keyword>
<feature type="non-terminal residue" evidence="9">
    <location>
        <position position="251"/>
    </location>
</feature>
<reference evidence="9 10" key="1">
    <citation type="journal article" date="2019" name="Genome Biol. Evol.">
        <title>Insights into the evolution of the New World diploid cottons (Gossypium, subgenus Houzingenia) based on genome sequencing.</title>
        <authorList>
            <person name="Grover C.E."/>
            <person name="Arick M.A. 2nd"/>
            <person name="Thrash A."/>
            <person name="Conover J.L."/>
            <person name="Sanders W.S."/>
            <person name="Peterson D.G."/>
            <person name="Frelichowski J.E."/>
            <person name="Scheffler J.A."/>
            <person name="Scheffler B.E."/>
            <person name="Wendel J.F."/>
        </authorList>
    </citation>
    <scope>NUCLEOTIDE SEQUENCE [LARGE SCALE GENOMIC DNA]</scope>
    <source>
        <strain evidence="9">8</strain>
        <tissue evidence="9">Leaf</tissue>
    </source>
</reference>
<evidence type="ECO:0000256" key="2">
    <source>
        <dbReference type="ARBA" id="ARBA00009904"/>
    </source>
</evidence>
<keyword evidence="5 8" id="KW-1133">Transmembrane helix</keyword>
<evidence type="ECO:0000256" key="6">
    <source>
        <dbReference type="ARBA" id="ARBA00023065"/>
    </source>
</evidence>
<evidence type="ECO:0000256" key="5">
    <source>
        <dbReference type="ARBA" id="ARBA00022989"/>
    </source>
</evidence>
<keyword evidence="7 8" id="KW-0472">Membrane</keyword>
<evidence type="ECO:0000256" key="3">
    <source>
        <dbReference type="ARBA" id="ARBA00022448"/>
    </source>
</evidence>
<dbReference type="GO" id="GO:0007035">
    <property type="term" value="P:vacuolar acidification"/>
    <property type="evidence" value="ECO:0007669"/>
    <property type="project" value="TreeGrafter"/>
</dbReference>
<evidence type="ECO:0000256" key="8">
    <source>
        <dbReference type="RuleBase" id="RU361189"/>
    </source>
</evidence>
<feature type="transmembrane region" description="Helical" evidence="8">
    <location>
        <begin position="48"/>
        <end position="72"/>
    </location>
</feature>
<keyword evidence="6 8" id="KW-0406">Ion transport</keyword>
<protein>
    <recommendedName>
        <fullName evidence="8">V-type proton ATPase subunit a</fullName>
    </recommendedName>
</protein>
<dbReference type="GO" id="GO:0046961">
    <property type="term" value="F:proton-transporting ATPase activity, rotational mechanism"/>
    <property type="evidence" value="ECO:0007669"/>
    <property type="project" value="InterPro"/>
</dbReference>
<organism evidence="9 10">
    <name type="scientific">Gossypium raimondii</name>
    <name type="common">Peruvian cotton</name>
    <name type="synonym">Gossypium klotzschianum subsp. raimondii</name>
    <dbReference type="NCBI Taxonomy" id="29730"/>
    <lineage>
        <taxon>Eukaryota</taxon>
        <taxon>Viridiplantae</taxon>
        <taxon>Streptophyta</taxon>
        <taxon>Embryophyta</taxon>
        <taxon>Tracheophyta</taxon>
        <taxon>Spermatophyta</taxon>
        <taxon>Magnoliopsida</taxon>
        <taxon>eudicotyledons</taxon>
        <taxon>Gunneridae</taxon>
        <taxon>Pentapetalae</taxon>
        <taxon>rosids</taxon>
        <taxon>malvids</taxon>
        <taxon>Malvales</taxon>
        <taxon>Malvaceae</taxon>
        <taxon>Malvoideae</taxon>
        <taxon>Gossypium</taxon>
    </lineage>
</organism>
<keyword evidence="4 8" id="KW-0812">Transmembrane</keyword>
<comment type="subcellular location">
    <subcellularLocation>
        <location evidence="1">Membrane</location>
        <topology evidence="1">Multi-pass membrane protein</topology>
    </subcellularLocation>
</comment>
<keyword evidence="3 8" id="KW-0813">Transport</keyword>
<dbReference type="GO" id="GO:0016471">
    <property type="term" value="C:vacuolar proton-transporting V-type ATPase complex"/>
    <property type="evidence" value="ECO:0007669"/>
    <property type="project" value="TreeGrafter"/>
</dbReference>
<sequence>VLHTRESPPTYFRTNKFTSAFQEIVDAYGVAKYQEANPGVYTIVTFPFLFAVMFGDWGHGICLLLATLFFIIREQKLSSQKLGDITEMTFGGRYVIMMMSLFSIYTGFIYNECFSVAFDLFAPSAYACRDLSCRDADSIGLIKVRDTYPFGVDPAWHGTRSELPFLNSLKMKMSILLGVAQMNLGILLSYSNATFFGNSLNIWFQFIPQMIFLNSLFGYLSLLIIVKWCTGSQADLYHIMIYMFLSPTDEL</sequence>
<dbReference type="GO" id="GO:0051117">
    <property type="term" value="F:ATPase binding"/>
    <property type="evidence" value="ECO:0007669"/>
    <property type="project" value="TreeGrafter"/>
</dbReference>
<evidence type="ECO:0000256" key="4">
    <source>
        <dbReference type="ARBA" id="ARBA00022692"/>
    </source>
</evidence>
<dbReference type="AlphaFoldDB" id="A0A7J8NS76"/>
<gene>
    <name evidence="9" type="ORF">Gorai_022044</name>
</gene>
<accession>A0A7J8NS76</accession>
<evidence type="ECO:0000256" key="7">
    <source>
        <dbReference type="ARBA" id="ARBA00023136"/>
    </source>
</evidence>
<evidence type="ECO:0000313" key="9">
    <source>
        <dbReference type="EMBL" id="MBA0579798.1"/>
    </source>
</evidence>
<dbReference type="GO" id="GO:0033179">
    <property type="term" value="C:proton-transporting V-type ATPase, V0 domain"/>
    <property type="evidence" value="ECO:0007669"/>
    <property type="project" value="InterPro"/>
</dbReference>
<dbReference type="PANTHER" id="PTHR11629">
    <property type="entry name" value="VACUOLAR PROTON ATPASES"/>
    <property type="match status" value="1"/>
</dbReference>
<comment type="caution">
    <text evidence="9">The sequence shown here is derived from an EMBL/GenBank/DDBJ whole genome shotgun (WGS) entry which is preliminary data.</text>
</comment>
<dbReference type="Pfam" id="PF01496">
    <property type="entry name" value="V_ATPase_I"/>
    <property type="match status" value="1"/>
</dbReference>
<comment type="caution">
    <text evidence="8">Lacks conserved residue(s) required for the propagation of feature annotation.</text>
</comment>
<evidence type="ECO:0000313" key="10">
    <source>
        <dbReference type="Proteomes" id="UP000593578"/>
    </source>
</evidence>